<evidence type="ECO:0000259" key="5">
    <source>
        <dbReference type="Pfam" id="PF13229"/>
    </source>
</evidence>
<evidence type="ECO:0000256" key="1">
    <source>
        <dbReference type="ARBA" id="ARBA00004186"/>
    </source>
</evidence>
<dbReference type="InterPro" id="IPR012334">
    <property type="entry name" value="Pectin_lyas_fold"/>
</dbReference>
<dbReference type="OrthoDB" id="5978115at2759"/>
<keyword evidence="2" id="KW-0963">Cytoplasm</keyword>
<dbReference type="GO" id="GO:0005819">
    <property type="term" value="C:spindle"/>
    <property type="evidence" value="ECO:0007669"/>
    <property type="project" value="UniProtKB-SubCell"/>
</dbReference>
<dbReference type="Gene3D" id="2.160.20.10">
    <property type="entry name" value="Single-stranded right-handed beta-helix, Pectin lyase-like"/>
    <property type="match status" value="1"/>
</dbReference>
<dbReference type="STRING" id="166423.A0A0M9A026"/>
<dbReference type="PANTHER" id="PTHR14695">
    <property type="entry name" value="SHC SH2-DOMAIN BINDING PROTEIN 1-RELATED"/>
    <property type="match status" value="1"/>
</dbReference>
<dbReference type="SUPFAM" id="SSF51126">
    <property type="entry name" value="Pectin lyase-like"/>
    <property type="match status" value="1"/>
</dbReference>
<dbReference type="PANTHER" id="PTHR14695:SF4">
    <property type="entry name" value="PROTEIN NESSUN DORMA"/>
    <property type="match status" value="1"/>
</dbReference>
<keyword evidence="3" id="KW-0206">Cytoskeleton</keyword>
<dbReference type="Proteomes" id="UP000053105">
    <property type="component" value="Unassembled WGS sequence"/>
</dbReference>
<feature type="domain" description="Right handed beta helix" evidence="5">
    <location>
        <begin position="386"/>
        <end position="483"/>
    </location>
</feature>
<feature type="coiled-coil region" evidence="4">
    <location>
        <begin position="182"/>
        <end position="209"/>
    </location>
</feature>
<dbReference type="InterPro" id="IPR045140">
    <property type="entry name" value="SHCBP1-like"/>
</dbReference>
<gene>
    <name evidence="7" type="ORF">WN51_14620</name>
</gene>
<evidence type="ECO:0000313" key="8">
    <source>
        <dbReference type="Proteomes" id="UP000053105"/>
    </source>
</evidence>
<dbReference type="InterPro" id="IPR057508">
    <property type="entry name" value="SHCBP-like_N"/>
</dbReference>
<keyword evidence="4" id="KW-0175">Coiled coil</keyword>
<dbReference type="Pfam" id="PF23762">
    <property type="entry name" value="SHCBP_N"/>
    <property type="match status" value="1"/>
</dbReference>
<name>A0A0M9A026_9HYME</name>
<dbReference type="GO" id="GO:0007283">
    <property type="term" value="P:spermatogenesis"/>
    <property type="evidence" value="ECO:0007669"/>
    <property type="project" value="TreeGrafter"/>
</dbReference>
<evidence type="ECO:0000313" key="7">
    <source>
        <dbReference type="EMBL" id="KOX73133.1"/>
    </source>
</evidence>
<keyword evidence="8" id="KW-1185">Reference proteome</keyword>
<sequence>MEVYAFNKSLQERLVELTEILSSRGEIVPASQIKAEWSYHIELVIEPVGWQALWRIPRLVCEDFHIHYPTIVVVQVEQVDFSDLSALVKITAVQDDIQLLDKYDVPLIELYPTHMQENNALDMVGTATCIDQLRFFYKYLWMPWDVDDDDNVDWVSVHLETRIRLFFDMKRNVITNETSDVIRSLIREGKEIEEKISRLEDTISEEEQENDIDGGTACQLMKLHFRLQQIKREMEVLENPAMREILVNQTSSSKNDKIERTENNEKHKEGYFVWLGGTLEEMKEAINKVQTSLPTELFFKISGSLSETLYTCDVGDIIVVGKGTHTIKAAGRLEDGGTIKGFDSSEHTILNKKDIETAPSLLDFSGNEVLLENITIDVGDLRAAVVVRAGTTKIVNCKICALNKGMVKLGIVVLPNAKLIIENTLFDSLVTGLVIYSNGEAFVNNCIFTNCTEGIQIYDNAKLIAKHCSLTQLKEYAIRLETQKYLDDTKRKCGGFELLENVSEISLYDCKSEGNGKGDVILKPATFVLKKQYEPMNNVLVGKTKHIISSQTLNQRTKNMVETTCAKQLTDRQTQFGNARILDLSECIFVFKGSQSDYEEPSSDEEYLMTQHAGTSVPKHLNISTVRFGFPIR</sequence>
<reference evidence="7 8" key="1">
    <citation type="submission" date="2015-07" db="EMBL/GenBank/DDBJ databases">
        <title>The genome of Melipona quadrifasciata.</title>
        <authorList>
            <person name="Pan H."/>
            <person name="Kapheim K."/>
        </authorList>
    </citation>
    <scope>NUCLEOTIDE SEQUENCE [LARGE SCALE GENOMIC DNA]</scope>
    <source>
        <strain evidence="7">0111107301</strain>
        <tissue evidence="7">Whole body</tissue>
    </source>
</reference>
<evidence type="ECO:0000256" key="4">
    <source>
        <dbReference type="SAM" id="Coils"/>
    </source>
</evidence>
<feature type="domain" description="SHC SH2" evidence="6">
    <location>
        <begin position="16"/>
        <end position="243"/>
    </location>
</feature>
<accession>A0A0M9A026</accession>
<proteinExistence type="predicted"/>
<comment type="subcellular location">
    <subcellularLocation>
        <location evidence="1">Cytoplasm</location>
        <location evidence="1">Cytoskeleton</location>
        <location evidence="1">Spindle</location>
    </subcellularLocation>
</comment>
<protein>
    <submittedName>
        <fullName evidence="7">SHC SH2 domain-binding protein 1 like protein B</fullName>
    </submittedName>
</protein>
<dbReference type="InterPro" id="IPR011050">
    <property type="entry name" value="Pectin_lyase_fold/virulence"/>
</dbReference>
<dbReference type="AlphaFoldDB" id="A0A0M9A026"/>
<dbReference type="GO" id="GO:0007112">
    <property type="term" value="P:male meiosis cytokinesis"/>
    <property type="evidence" value="ECO:0007669"/>
    <property type="project" value="TreeGrafter"/>
</dbReference>
<dbReference type="EMBL" id="KQ435803">
    <property type="protein sequence ID" value="KOX73133.1"/>
    <property type="molecule type" value="Genomic_DNA"/>
</dbReference>
<dbReference type="Pfam" id="PF13229">
    <property type="entry name" value="Beta_helix"/>
    <property type="match status" value="1"/>
</dbReference>
<evidence type="ECO:0000259" key="6">
    <source>
        <dbReference type="Pfam" id="PF23762"/>
    </source>
</evidence>
<evidence type="ECO:0000256" key="2">
    <source>
        <dbReference type="ARBA" id="ARBA00022490"/>
    </source>
</evidence>
<evidence type="ECO:0000256" key="3">
    <source>
        <dbReference type="ARBA" id="ARBA00023212"/>
    </source>
</evidence>
<organism evidence="7 8">
    <name type="scientific">Melipona quadrifasciata</name>
    <dbReference type="NCBI Taxonomy" id="166423"/>
    <lineage>
        <taxon>Eukaryota</taxon>
        <taxon>Metazoa</taxon>
        <taxon>Ecdysozoa</taxon>
        <taxon>Arthropoda</taxon>
        <taxon>Hexapoda</taxon>
        <taxon>Insecta</taxon>
        <taxon>Pterygota</taxon>
        <taxon>Neoptera</taxon>
        <taxon>Endopterygota</taxon>
        <taxon>Hymenoptera</taxon>
        <taxon>Apocrita</taxon>
        <taxon>Aculeata</taxon>
        <taxon>Apoidea</taxon>
        <taxon>Anthophila</taxon>
        <taxon>Apidae</taxon>
        <taxon>Melipona</taxon>
    </lineage>
</organism>
<dbReference type="InterPro" id="IPR039448">
    <property type="entry name" value="Beta_helix"/>
</dbReference>